<reference evidence="2" key="1">
    <citation type="journal article" date="2014" name="Front. Microbiol.">
        <title>High frequency of phylogenetically diverse reductive dehalogenase-homologous genes in deep subseafloor sedimentary metagenomes.</title>
        <authorList>
            <person name="Kawai M."/>
            <person name="Futagami T."/>
            <person name="Toyoda A."/>
            <person name="Takaki Y."/>
            <person name="Nishi S."/>
            <person name="Hori S."/>
            <person name="Arai W."/>
            <person name="Tsubouchi T."/>
            <person name="Morono Y."/>
            <person name="Uchiyama I."/>
            <person name="Ito T."/>
            <person name="Fujiyama A."/>
            <person name="Inagaki F."/>
            <person name="Takami H."/>
        </authorList>
    </citation>
    <scope>NUCLEOTIDE SEQUENCE</scope>
    <source>
        <strain evidence="2">Expedition CK06-06</strain>
    </source>
</reference>
<name>X1NDW5_9ZZZZ</name>
<comment type="caution">
    <text evidence="2">The sequence shown here is derived from an EMBL/GenBank/DDBJ whole genome shotgun (WGS) entry which is preliminary data.</text>
</comment>
<dbReference type="AlphaFoldDB" id="X1NDW5"/>
<protein>
    <submittedName>
        <fullName evidence="2">Uncharacterized protein</fullName>
    </submittedName>
</protein>
<accession>X1NDW5</accession>
<evidence type="ECO:0000313" key="2">
    <source>
        <dbReference type="EMBL" id="GAI28401.1"/>
    </source>
</evidence>
<gene>
    <name evidence="2" type="ORF">S06H3_28385</name>
</gene>
<dbReference type="EMBL" id="BARV01016559">
    <property type="protein sequence ID" value="GAI28401.1"/>
    <property type="molecule type" value="Genomic_DNA"/>
</dbReference>
<evidence type="ECO:0000256" key="1">
    <source>
        <dbReference type="SAM" id="Coils"/>
    </source>
</evidence>
<sequence length="108" mass="12585">MPPELFGEKRIINESINNVEKELKKFRENCKNEKENQCQFCSKEKSLFTPLKIEDGLRLCGKCRSWLLNTQNYKGFSGNYFTVSPMKITFSDIDNGIKVDINLKNELL</sequence>
<proteinExistence type="predicted"/>
<feature type="coiled-coil region" evidence="1">
    <location>
        <begin position="9"/>
        <end position="36"/>
    </location>
</feature>
<keyword evidence="1" id="KW-0175">Coiled coil</keyword>
<organism evidence="2">
    <name type="scientific">marine sediment metagenome</name>
    <dbReference type="NCBI Taxonomy" id="412755"/>
    <lineage>
        <taxon>unclassified sequences</taxon>
        <taxon>metagenomes</taxon>
        <taxon>ecological metagenomes</taxon>
    </lineage>
</organism>